<protein>
    <submittedName>
        <fullName evidence="2">Uncharacterized protein</fullName>
    </submittedName>
</protein>
<dbReference type="PANTHER" id="PTHR31896">
    <property type="entry name" value="FAMILY REGULATORY PROTEIN, PUTATIVE (AFU_ORTHOLOGUE AFUA_3G14730)-RELATED"/>
    <property type="match status" value="1"/>
</dbReference>
<accession>A0AAW1MSR0</accession>
<organism evidence="2 3">
    <name type="scientific">Saponaria officinalis</name>
    <name type="common">Common soapwort</name>
    <name type="synonym">Lychnis saponaria</name>
    <dbReference type="NCBI Taxonomy" id="3572"/>
    <lineage>
        <taxon>Eukaryota</taxon>
        <taxon>Viridiplantae</taxon>
        <taxon>Streptophyta</taxon>
        <taxon>Embryophyta</taxon>
        <taxon>Tracheophyta</taxon>
        <taxon>Spermatophyta</taxon>
        <taxon>Magnoliopsida</taxon>
        <taxon>eudicotyledons</taxon>
        <taxon>Gunneridae</taxon>
        <taxon>Pentapetalae</taxon>
        <taxon>Caryophyllales</taxon>
        <taxon>Caryophyllaceae</taxon>
        <taxon>Caryophylleae</taxon>
        <taxon>Saponaria</taxon>
    </lineage>
</organism>
<name>A0AAW1MSR0_SAPOF</name>
<reference evidence="2" key="1">
    <citation type="submission" date="2024-03" db="EMBL/GenBank/DDBJ databases">
        <title>WGS assembly of Saponaria officinalis var. Norfolk2.</title>
        <authorList>
            <person name="Jenkins J."/>
            <person name="Shu S."/>
            <person name="Grimwood J."/>
            <person name="Barry K."/>
            <person name="Goodstein D."/>
            <person name="Schmutz J."/>
            <person name="Leebens-Mack J."/>
            <person name="Osbourn A."/>
        </authorList>
    </citation>
    <scope>NUCLEOTIDE SEQUENCE [LARGE SCALE GENOMIC DNA]</scope>
    <source>
        <strain evidence="2">JIC</strain>
    </source>
</reference>
<evidence type="ECO:0000313" key="3">
    <source>
        <dbReference type="Proteomes" id="UP001443914"/>
    </source>
</evidence>
<dbReference type="InterPro" id="IPR023213">
    <property type="entry name" value="CAT-like_dom_sf"/>
</dbReference>
<dbReference type="EMBL" id="JBDFQZ010000002">
    <property type="protein sequence ID" value="KAK9750616.1"/>
    <property type="molecule type" value="Genomic_DNA"/>
</dbReference>
<evidence type="ECO:0000313" key="2">
    <source>
        <dbReference type="EMBL" id="KAK9750616.1"/>
    </source>
</evidence>
<evidence type="ECO:0000256" key="1">
    <source>
        <dbReference type="ARBA" id="ARBA00022679"/>
    </source>
</evidence>
<sequence length="389" mass="42955">MTERYENEHFCSIYVDCRKGPGAKLIHATALNVTISNVLLPDSDVSDIIPSLFDLGETAVNHDGHTRPLLSVQITELVDGVIFGFCANQSVVDGISFIHFQRVWSYIFMGSSSFSPPLVKKPAFHDRYEGQVIKLPYIRPSEFITWSTTESQLRNKFFDFSTTVMGRLKAKANIEVANSSLSSSRPRSHHTTISSFQALIAFVWRCITRVRNLPSDEITTCALPVNLRPCFHPPLSQEHFGVYYTRSNGEAKVGELLTNNIGWAAMLLHQVLVSLDHKTVQGIFTQAFDKGAQLMLLNPSLHSNNVIVAGLPRYDIYGPDFGLGAAVAHRGHGNKWDGKVNSYVGSEGKGSVELDICLAPDTMHALSSDEEFMSLASLNNAGLNPVSRI</sequence>
<keyword evidence="3" id="KW-1185">Reference proteome</keyword>
<dbReference type="PANTHER" id="PTHR31896:SF12">
    <property type="entry name" value="HXXXD-TYPE ACYL-TRANSFERASE FAMILY PROTEIN"/>
    <property type="match status" value="1"/>
</dbReference>
<comment type="caution">
    <text evidence="2">The sequence shown here is derived from an EMBL/GenBank/DDBJ whole genome shotgun (WGS) entry which is preliminary data.</text>
</comment>
<proteinExistence type="predicted"/>
<keyword evidence="1" id="KW-0808">Transferase</keyword>
<dbReference type="Gene3D" id="3.30.559.10">
    <property type="entry name" value="Chloramphenicol acetyltransferase-like domain"/>
    <property type="match status" value="2"/>
</dbReference>
<dbReference type="AlphaFoldDB" id="A0AAW1MSR0"/>
<gene>
    <name evidence="2" type="ORF">RND81_02G208600</name>
</gene>
<dbReference type="InterPro" id="IPR051283">
    <property type="entry name" value="Sec_Metabolite_Acyltrans"/>
</dbReference>
<dbReference type="Pfam" id="PF02458">
    <property type="entry name" value="Transferase"/>
    <property type="match status" value="1"/>
</dbReference>
<dbReference type="Proteomes" id="UP001443914">
    <property type="component" value="Unassembled WGS sequence"/>
</dbReference>
<dbReference type="GO" id="GO:0016740">
    <property type="term" value="F:transferase activity"/>
    <property type="evidence" value="ECO:0007669"/>
    <property type="project" value="UniProtKB-KW"/>
</dbReference>